<gene>
    <name evidence="2" type="ORF">E1809_17055</name>
</gene>
<dbReference type="SUPFAM" id="SSF51197">
    <property type="entry name" value="Clavaminate synthase-like"/>
    <property type="match status" value="1"/>
</dbReference>
<comment type="caution">
    <text evidence="2">The sequence shown here is derived from an EMBL/GenBank/DDBJ whole genome shotgun (WGS) entry which is preliminary data.</text>
</comment>
<dbReference type="InterPro" id="IPR042098">
    <property type="entry name" value="TauD-like_sf"/>
</dbReference>
<dbReference type="AlphaFoldDB" id="A0A4R5KE77"/>
<dbReference type="Proteomes" id="UP000295511">
    <property type="component" value="Unassembled WGS sequence"/>
</dbReference>
<evidence type="ECO:0000256" key="1">
    <source>
        <dbReference type="ARBA" id="ARBA00023002"/>
    </source>
</evidence>
<evidence type="ECO:0000313" key="3">
    <source>
        <dbReference type="Proteomes" id="UP000295511"/>
    </source>
</evidence>
<sequence>MNTVVAPEFTFTEEEKNSIKRELREIGTNPYKDYKPFRRVVREYSATLAGTRLSDFVAEVKERDQLEHPCVTMGNCPIDDDIPFLDFENAVEDKRARKTTYVSEAFLQVFAELAGQHAIGYMNVNDGDVFQDIHPLKRLSDSQSQKALNDIAFHKDLANHFVRPDWVNIVGLRASHENRIYTSFTRNKDVIDNLDDRTLEILSKPIFYTPFDDLSKDGGRVLLGEADYHPVIGGAGPNDVRVFENRTLGLNPEAQTALYKLFKTLHRHKQRFNISPGMFLGEANNESIHCKENHIVNDIEALQHRWLQKTVNVRDVNDHAEHLVSGTDYLING</sequence>
<organism evidence="2 3">
    <name type="scientific">Arthrobacter terricola</name>
    <dbReference type="NCBI Taxonomy" id="2547396"/>
    <lineage>
        <taxon>Bacteria</taxon>
        <taxon>Bacillati</taxon>
        <taxon>Actinomycetota</taxon>
        <taxon>Actinomycetes</taxon>
        <taxon>Micrococcales</taxon>
        <taxon>Micrococcaceae</taxon>
        <taxon>Arthrobacter</taxon>
    </lineage>
</organism>
<reference evidence="2 3" key="1">
    <citation type="submission" date="2019-03" db="EMBL/GenBank/DDBJ databases">
        <title>Whole genome sequence of Arthrobacter sp JH1-1.</title>
        <authorList>
            <person name="Trinh H.N."/>
        </authorList>
    </citation>
    <scope>NUCLEOTIDE SEQUENCE [LARGE SCALE GENOMIC DNA]</scope>
    <source>
        <strain evidence="2 3">JH1-1</strain>
    </source>
</reference>
<keyword evidence="3" id="KW-1185">Reference proteome</keyword>
<dbReference type="OrthoDB" id="2986723at2"/>
<proteinExistence type="predicted"/>
<dbReference type="GO" id="GO:0016491">
    <property type="term" value="F:oxidoreductase activity"/>
    <property type="evidence" value="ECO:0007669"/>
    <property type="project" value="UniProtKB-KW"/>
</dbReference>
<evidence type="ECO:0000313" key="2">
    <source>
        <dbReference type="EMBL" id="TDF92868.1"/>
    </source>
</evidence>
<dbReference type="Gene3D" id="3.60.130.10">
    <property type="entry name" value="Clavaminate synthase-like"/>
    <property type="match status" value="1"/>
</dbReference>
<name>A0A4R5KE77_9MICC</name>
<keyword evidence="1" id="KW-0560">Oxidoreductase</keyword>
<dbReference type="RefSeq" id="WP_133205445.1">
    <property type="nucleotide sequence ID" value="NZ_SMRU01000021.1"/>
</dbReference>
<accession>A0A4R5KE77</accession>
<dbReference type="EMBL" id="SMRU01000021">
    <property type="protein sequence ID" value="TDF92868.1"/>
    <property type="molecule type" value="Genomic_DNA"/>
</dbReference>
<protein>
    <submittedName>
        <fullName evidence="2">Uncharacterized protein</fullName>
    </submittedName>
</protein>